<dbReference type="GO" id="GO:0004888">
    <property type="term" value="F:transmembrane signaling receptor activity"/>
    <property type="evidence" value="ECO:0007669"/>
    <property type="project" value="InterPro"/>
</dbReference>
<feature type="domain" description="Methyl-accepting transducer" evidence="6">
    <location>
        <begin position="223"/>
        <end position="452"/>
    </location>
</feature>
<dbReference type="GO" id="GO:0007165">
    <property type="term" value="P:signal transduction"/>
    <property type="evidence" value="ECO:0007669"/>
    <property type="project" value="UniProtKB-KW"/>
</dbReference>
<evidence type="ECO:0000256" key="4">
    <source>
        <dbReference type="SAM" id="MobiDB-lite"/>
    </source>
</evidence>
<dbReference type="SUPFAM" id="SSF58104">
    <property type="entry name" value="Methyl-accepting chemotaxis protein (MCP) signaling domain"/>
    <property type="match status" value="1"/>
</dbReference>
<dbReference type="PANTHER" id="PTHR43531">
    <property type="entry name" value="PROTEIN ICFG"/>
    <property type="match status" value="1"/>
</dbReference>
<feature type="domain" description="HAMP" evidence="7">
    <location>
        <begin position="170"/>
        <end position="218"/>
    </location>
</feature>
<dbReference type="InterPro" id="IPR004089">
    <property type="entry name" value="MCPsignal_dom"/>
</dbReference>
<dbReference type="Gene3D" id="1.10.287.950">
    <property type="entry name" value="Methyl-accepting chemotaxis protein"/>
    <property type="match status" value="1"/>
</dbReference>
<dbReference type="PROSITE" id="PS50885">
    <property type="entry name" value="HAMP"/>
    <property type="match status" value="1"/>
</dbReference>
<dbReference type="InterPro" id="IPR004090">
    <property type="entry name" value="Chemotax_Me-accpt_rcpt"/>
</dbReference>
<proteinExistence type="inferred from homology"/>
<keyword evidence="5" id="KW-1133">Transmembrane helix</keyword>
<reference evidence="9" key="1">
    <citation type="journal article" date="2017" name="Int. J. Syst. Evol. Microbiol.">
        <title>Notoacmeibacter marinus gen. nov., sp. nov., isolated from the gut of a limpet and proposal of Notoacmeibacteraceae fam. nov. in the order Rhizobiales of the class Alphaproteobacteria.</title>
        <authorList>
            <person name="Huang Z."/>
            <person name="Guo F."/>
            <person name="Lai Q."/>
        </authorList>
    </citation>
    <scope>NUCLEOTIDE SEQUENCE [LARGE SCALE GENOMIC DNA]</scope>
    <source>
        <strain evidence="9">XMTR2A4</strain>
    </source>
</reference>
<dbReference type="Proteomes" id="UP000215405">
    <property type="component" value="Unassembled WGS sequence"/>
</dbReference>
<dbReference type="GO" id="GO:0006935">
    <property type="term" value="P:chemotaxis"/>
    <property type="evidence" value="ECO:0007669"/>
    <property type="project" value="UniProtKB-KW"/>
</dbReference>
<keyword evidence="3" id="KW-0807">Transducer</keyword>
<feature type="transmembrane region" description="Helical" evidence="5">
    <location>
        <begin position="75"/>
        <end position="96"/>
    </location>
</feature>
<dbReference type="InterPro" id="IPR003660">
    <property type="entry name" value="HAMP_dom"/>
</dbReference>
<keyword evidence="5" id="KW-0812">Transmembrane</keyword>
<evidence type="ECO:0000313" key="9">
    <source>
        <dbReference type="Proteomes" id="UP000215405"/>
    </source>
</evidence>
<comment type="caution">
    <text evidence="8">The sequence shown here is derived from an EMBL/GenBank/DDBJ whole genome shotgun (WGS) entry which is preliminary data.</text>
</comment>
<evidence type="ECO:0000259" key="7">
    <source>
        <dbReference type="PROSITE" id="PS50885"/>
    </source>
</evidence>
<keyword evidence="9" id="KW-1185">Reference proteome</keyword>
<feature type="compositionally biased region" description="Polar residues" evidence="4">
    <location>
        <begin position="520"/>
        <end position="529"/>
    </location>
</feature>
<dbReference type="GO" id="GO:0016020">
    <property type="term" value="C:membrane"/>
    <property type="evidence" value="ECO:0007669"/>
    <property type="project" value="InterPro"/>
</dbReference>
<comment type="similarity">
    <text evidence="2">Belongs to the methyl-accepting chemotaxis (MCP) protein family.</text>
</comment>
<gene>
    <name evidence="8" type="ORF">B7H23_06195</name>
</gene>
<dbReference type="CDD" id="cd11386">
    <property type="entry name" value="MCP_signal"/>
    <property type="match status" value="1"/>
</dbReference>
<keyword evidence="5" id="KW-0472">Membrane</keyword>
<dbReference type="Pfam" id="PF00015">
    <property type="entry name" value="MCPsignal"/>
    <property type="match status" value="1"/>
</dbReference>
<feature type="region of interest" description="Disordered" evidence="4">
    <location>
        <begin position="518"/>
        <end position="576"/>
    </location>
</feature>
<dbReference type="EMBL" id="NBYO01000001">
    <property type="protein sequence ID" value="OXT02485.1"/>
    <property type="molecule type" value="Genomic_DNA"/>
</dbReference>
<dbReference type="InterPro" id="IPR051310">
    <property type="entry name" value="MCP_chemotaxis"/>
</dbReference>
<evidence type="ECO:0008006" key="10">
    <source>
        <dbReference type="Google" id="ProtNLM"/>
    </source>
</evidence>
<evidence type="ECO:0000256" key="1">
    <source>
        <dbReference type="ARBA" id="ARBA00022500"/>
    </source>
</evidence>
<organism evidence="8 9">
    <name type="scientific">Notoacmeibacter marinus</name>
    <dbReference type="NCBI Taxonomy" id="1876515"/>
    <lineage>
        <taxon>Bacteria</taxon>
        <taxon>Pseudomonadati</taxon>
        <taxon>Pseudomonadota</taxon>
        <taxon>Alphaproteobacteria</taxon>
        <taxon>Hyphomicrobiales</taxon>
        <taxon>Notoacmeibacteraceae</taxon>
        <taxon>Notoacmeibacter</taxon>
    </lineage>
</organism>
<evidence type="ECO:0000313" key="8">
    <source>
        <dbReference type="EMBL" id="OXT02485.1"/>
    </source>
</evidence>
<evidence type="ECO:0000256" key="5">
    <source>
        <dbReference type="SAM" id="Phobius"/>
    </source>
</evidence>
<accession>A0A231V2R8</accession>
<dbReference type="PANTHER" id="PTHR43531:SF11">
    <property type="entry name" value="METHYL-ACCEPTING CHEMOTAXIS PROTEIN 3"/>
    <property type="match status" value="1"/>
</dbReference>
<feature type="compositionally biased region" description="Polar residues" evidence="4">
    <location>
        <begin position="540"/>
        <end position="554"/>
    </location>
</feature>
<dbReference type="SMART" id="SM00283">
    <property type="entry name" value="MA"/>
    <property type="match status" value="1"/>
</dbReference>
<name>A0A231V2R8_9HYPH</name>
<evidence type="ECO:0000256" key="3">
    <source>
        <dbReference type="PROSITE-ProRule" id="PRU00284"/>
    </source>
</evidence>
<dbReference type="PRINTS" id="PR00260">
    <property type="entry name" value="CHEMTRNSDUCR"/>
</dbReference>
<keyword evidence="1" id="KW-0145">Chemotaxis</keyword>
<evidence type="ECO:0000256" key="2">
    <source>
        <dbReference type="ARBA" id="ARBA00029447"/>
    </source>
</evidence>
<dbReference type="AlphaFoldDB" id="A0A231V2R8"/>
<protein>
    <recommendedName>
        <fullName evidence="10">Methyl-accepting transducer domain-containing protein</fullName>
    </recommendedName>
</protein>
<evidence type="ECO:0000259" key="6">
    <source>
        <dbReference type="PROSITE" id="PS50111"/>
    </source>
</evidence>
<feature type="region of interest" description="Disordered" evidence="4">
    <location>
        <begin position="464"/>
        <end position="498"/>
    </location>
</feature>
<feature type="transmembrane region" description="Helical" evidence="5">
    <location>
        <begin position="47"/>
        <end position="69"/>
    </location>
</feature>
<dbReference type="PROSITE" id="PS50111">
    <property type="entry name" value="CHEMOTAXIS_TRANSDUC_2"/>
    <property type="match status" value="1"/>
</dbReference>
<sequence length="576" mass="61009">MPIPMPFGGCVIFPDLSGIPMTVSTVAALPAENDVCAVSAARPLMTLIHAGLVAQGFAIGLFALSLSGIEVPGQTLLPFGFLIFLGVGLVSMIALAHRLPRLITRPLAFLGEIANTDHKPVNQRGFLERQDIFGALARNLTQREPEPVAEPEPTVVEEPPVVGLDEESRQALSALNDALKELARGNFQHVVETPFPEEIETLKSSYRAAQAFIGDTLGKVSHSVEGLGTGVGEIVSASDDLSKRTERQAVALEETVSTLGTVVDEVRTSAARLEETSSVATSARQDAEASSQVVDEALTAMEQIENSATKINQIITVIDEIAFQTNLLALNAGVEAARAGDAGQGFAVVASEVRALAQRSANAAREISSLITQSTQQIADGSRLVNQTGSALKRISDHVLNISQNVQTITESAQEQTHALDTLNSSAVEMDGMTQQNAAMAEEVTAASHSLQRHTVEISNLLREAQTGSPEARRAIRRTASPTNERPARRQSAKTGNVGLNAAADALRSGQTARFADLASSRQSSSEPQANRRAGEKSAASVSRTAPPRTSENGSKPIAPNLTLGNTAIDEDWEEF</sequence>